<accession>A0ABU0H384</accession>
<feature type="transmembrane region" description="Helical" evidence="6">
    <location>
        <begin position="246"/>
        <end position="273"/>
    </location>
</feature>
<comment type="subcellular location">
    <subcellularLocation>
        <location evidence="1">Cell membrane</location>
        <topology evidence="1">Multi-pass membrane protein</topology>
    </subcellularLocation>
</comment>
<evidence type="ECO:0000256" key="1">
    <source>
        <dbReference type="ARBA" id="ARBA00004651"/>
    </source>
</evidence>
<evidence type="ECO:0000256" key="2">
    <source>
        <dbReference type="ARBA" id="ARBA00022475"/>
    </source>
</evidence>
<keyword evidence="4 6" id="KW-1133">Transmembrane helix</keyword>
<protein>
    <submittedName>
        <fullName evidence="7">Branched-chain amino acid transport system permease protein</fullName>
    </submittedName>
</protein>
<sequence>MDIFNPVFWIFVATTGGIYTIMALGLYVQFSLAGLPNFGHVAFMAVAAYAMAILVARYGLPLPVGILGGLVAAVILAILVGVPALRLRADYLAIATVAGGEIVRYLAMNLQGLTGGPIGSIGLLGPGKIATFNGSWQVFMGDIAFYLKPIFGKYGRPDTAMAIVVWVFAFAAILVLWRMERSPWGRVMQGIREDDTAVAAIGKNVVGFKMQALIIGALLGAVSGMLLALQIGVFSPDDYQPTITFYAYLIIILGGMNRIWSVPVGAILFTLLYTGTRFLNVYPLTLFDSGERAYLRLFLVGLLLVLFLAFRPQGIFGDRRQILEK</sequence>
<reference evidence="7 8" key="1">
    <citation type="submission" date="2023-07" db="EMBL/GenBank/DDBJ databases">
        <title>Genomic Encyclopedia of Type Strains, Phase IV (KMG-IV): sequencing the most valuable type-strain genomes for metagenomic binning, comparative biology and taxonomic classification.</title>
        <authorList>
            <person name="Goeker M."/>
        </authorList>
    </citation>
    <scope>NUCLEOTIDE SEQUENCE [LARGE SCALE GENOMIC DNA]</scope>
    <source>
        <strain evidence="7 8">B6-8</strain>
    </source>
</reference>
<proteinExistence type="predicted"/>
<keyword evidence="8" id="KW-1185">Reference proteome</keyword>
<evidence type="ECO:0000256" key="4">
    <source>
        <dbReference type="ARBA" id="ARBA00022989"/>
    </source>
</evidence>
<organism evidence="7 8">
    <name type="scientific">Kaistia dalseonensis</name>
    <dbReference type="NCBI Taxonomy" id="410840"/>
    <lineage>
        <taxon>Bacteria</taxon>
        <taxon>Pseudomonadati</taxon>
        <taxon>Pseudomonadota</taxon>
        <taxon>Alphaproteobacteria</taxon>
        <taxon>Hyphomicrobiales</taxon>
        <taxon>Kaistiaceae</taxon>
        <taxon>Kaistia</taxon>
    </lineage>
</organism>
<feature type="transmembrane region" description="Helical" evidence="6">
    <location>
        <begin position="40"/>
        <end position="60"/>
    </location>
</feature>
<dbReference type="Proteomes" id="UP001241603">
    <property type="component" value="Unassembled WGS sequence"/>
</dbReference>
<comment type="caution">
    <text evidence="7">The sequence shown here is derived from an EMBL/GenBank/DDBJ whole genome shotgun (WGS) entry which is preliminary data.</text>
</comment>
<keyword evidence="2" id="KW-1003">Cell membrane</keyword>
<evidence type="ECO:0000313" key="8">
    <source>
        <dbReference type="Proteomes" id="UP001241603"/>
    </source>
</evidence>
<dbReference type="InterPro" id="IPR043428">
    <property type="entry name" value="LivM-like"/>
</dbReference>
<keyword evidence="3 6" id="KW-0812">Transmembrane</keyword>
<evidence type="ECO:0000256" key="5">
    <source>
        <dbReference type="ARBA" id="ARBA00023136"/>
    </source>
</evidence>
<dbReference type="PANTHER" id="PTHR30482">
    <property type="entry name" value="HIGH-AFFINITY BRANCHED-CHAIN AMINO ACID TRANSPORT SYSTEM PERMEASE"/>
    <property type="match status" value="1"/>
</dbReference>
<gene>
    <name evidence="7" type="ORF">QO014_000311</name>
</gene>
<evidence type="ECO:0000256" key="3">
    <source>
        <dbReference type="ARBA" id="ARBA00022692"/>
    </source>
</evidence>
<feature type="transmembrane region" description="Helical" evidence="6">
    <location>
        <begin position="293"/>
        <end position="310"/>
    </location>
</feature>
<name>A0ABU0H384_9HYPH</name>
<dbReference type="Pfam" id="PF02653">
    <property type="entry name" value="BPD_transp_2"/>
    <property type="match status" value="1"/>
</dbReference>
<keyword evidence="5 6" id="KW-0472">Membrane</keyword>
<dbReference type="InterPro" id="IPR001851">
    <property type="entry name" value="ABC_transp_permease"/>
</dbReference>
<feature type="transmembrane region" description="Helical" evidence="6">
    <location>
        <begin position="160"/>
        <end position="179"/>
    </location>
</feature>
<dbReference type="CDD" id="cd06581">
    <property type="entry name" value="TM_PBP1_LivM_like"/>
    <property type="match status" value="1"/>
</dbReference>
<feature type="transmembrane region" description="Helical" evidence="6">
    <location>
        <begin position="66"/>
        <end position="85"/>
    </location>
</feature>
<dbReference type="RefSeq" id="WP_266346893.1">
    <property type="nucleotide sequence ID" value="NZ_JAPKNG010000001.1"/>
</dbReference>
<dbReference type="PANTHER" id="PTHR30482:SF10">
    <property type="entry name" value="HIGH-AFFINITY BRANCHED-CHAIN AMINO ACID TRANSPORT PROTEIN BRAE"/>
    <property type="match status" value="1"/>
</dbReference>
<evidence type="ECO:0000313" key="7">
    <source>
        <dbReference type="EMBL" id="MDQ0435941.1"/>
    </source>
</evidence>
<evidence type="ECO:0000256" key="6">
    <source>
        <dbReference type="SAM" id="Phobius"/>
    </source>
</evidence>
<feature type="transmembrane region" description="Helical" evidence="6">
    <location>
        <begin position="212"/>
        <end position="234"/>
    </location>
</feature>
<feature type="transmembrane region" description="Helical" evidence="6">
    <location>
        <begin position="6"/>
        <end position="28"/>
    </location>
</feature>
<dbReference type="EMBL" id="JAUSVO010000001">
    <property type="protein sequence ID" value="MDQ0435941.1"/>
    <property type="molecule type" value="Genomic_DNA"/>
</dbReference>